<gene>
    <name evidence="1" type="ORF">QP029_13380</name>
</gene>
<dbReference type="InterPro" id="IPR003462">
    <property type="entry name" value="ODC_Mu_crystall"/>
</dbReference>
<sequence>MIEAGVADSAACVETMEETLILLAEGDYRMAGASANSHGAQINFPANPEHEGMPADGPDRRFMAMPAYLGGRFRSAGVKWYGSNTENREHDLPRSIHVFVLNDAVTGAPKAMMSANLLSAYRTGAVPGVGVKHLAVENAETVGIIGPGVMARTIFASALSQRPSIRNLKIKGRSPKSTERAADWFRENFPQLASVTVVDTEQEAIEGSDILIAGTSTSKDGPSGFPYFKREWIKPGALILCPAAARFDDEFILSDEANLVVDYTGLYNEWFNENGPDVTYEDLLGIPGNRWWDMKEEGTLPEERLVNIGDIAAGRAPGRVNDEQIFCYSIGGMPVEDVAWAFDVYHNALDKGIGTTLNLWESPTLS</sequence>
<reference evidence="1 2" key="1">
    <citation type="submission" date="2023-05" db="EMBL/GenBank/DDBJ databases">
        <title>Corynebacterium suedekumii sp. nov. and Corynebacterium breve sp. nov. isolated from raw cow's milk.</title>
        <authorList>
            <person name="Baer M.K."/>
            <person name="Mehl L."/>
            <person name="Hellmuth R."/>
            <person name="Marke G."/>
            <person name="Lipski A."/>
        </authorList>
    </citation>
    <scope>NUCLEOTIDE SEQUENCE [LARGE SCALE GENOMIC DNA]</scope>
    <source>
        <strain evidence="1 2">LM112</strain>
    </source>
</reference>
<dbReference type="Proteomes" id="UP001238805">
    <property type="component" value="Chromosome"/>
</dbReference>
<evidence type="ECO:0000313" key="2">
    <source>
        <dbReference type="Proteomes" id="UP001238805"/>
    </source>
</evidence>
<dbReference type="PANTHER" id="PTHR13812">
    <property type="entry name" value="KETIMINE REDUCTASE MU-CRYSTALLIN"/>
    <property type="match status" value="1"/>
</dbReference>
<dbReference type="SUPFAM" id="SSF51735">
    <property type="entry name" value="NAD(P)-binding Rossmann-fold domains"/>
    <property type="match status" value="1"/>
</dbReference>
<protein>
    <submittedName>
        <fullName evidence="1">Tyramine oxidase subunit B</fullName>
    </submittedName>
</protein>
<dbReference type="EMBL" id="CP126970">
    <property type="protein sequence ID" value="WIM71700.1"/>
    <property type="molecule type" value="Genomic_DNA"/>
</dbReference>
<dbReference type="PANTHER" id="PTHR13812:SF19">
    <property type="entry name" value="KETIMINE REDUCTASE MU-CRYSTALLIN"/>
    <property type="match status" value="1"/>
</dbReference>
<dbReference type="Pfam" id="PF02423">
    <property type="entry name" value="OCD_Mu_crystall"/>
    <property type="match status" value="1"/>
</dbReference>
<dbReference type="Gene3D" id="3.40.50.720">
    <property type="entry name" value="NAD(P)-binding Rossmann-like Domain"/>
    <property type="match status" value="1"/>
</dbReference>
<dbReference type="InterPro" id="IPR036291">
    <property type="entry name" value="NAD(P)-bd_dom_sf"/>
</dbReference>
<keyword evidence="2" id="KW-1185">Reference proteome</keyword>
<name>A0ABY8VPX9_9CORY</name>
<dbReference type="Gene3D" id="3.30.1780.10">
    <property type="entry name" value="ornithine cyclodeaminase, domain 1"/>
    <property type="match status" value="1"/>
</dbReference>
<evidence type="ECO:0000313" key="1">
    <source>
        <dbReference type="EMBL" id="WIM71700.1"/>
    </source>
</evidence>
<organism evidence="1 2">
    <name type="scientific">Corynebacterium suedekumii</name>
    <dbReference type="NCBI Taxonomy" id="3049801"/>
    <lineage>
        <taxon>Bacteria</taxon>
        <taxon>Bacillati</taxon>
        <taxon>Actinomycetota</taxon>
        <taxon>Actinomycetes</taxon>
        <taxon>Mycobacteriales</taxon>
        <taxon>Corynebacteriaceae</taxon>
        <taxon>Corynebacterium</taxon>
    </lineage>
</organism>
<proteinExistence type="predicted"/>
<accession>A0ABY8VPX9</accession>
<dbReference type="InterPro" id="IPR023401">
    <property type="entry name" value="ODC_N"/>
</dbReference>
<dbReference type="RefSeq" id="WP_284876265.1">
    <property type="nucleotide sequence ID" value="NZ_CP126970.1"/>
</dbReference>
<dbReference type="PIRSF" id="PIRSF001439">
    <property type="entry name" value="CryM"/>
    <property type="match status" value="1"/>
</dbReference>
<dbReference type="NCBIfam" id="NF004848">
    <property type="entry name" value="PRK06199.1"/>
    <property type="match status" value="1"/>
</dbReference>